<name>T0R1Z8_SAPDV</name>
<dbReference type="SUPFAM" id="SSF50370">
    <property type="entry name" value="Ricin B-like lectins"/>
    <property type="match status" value="1"/>
</dbReference>
<dbReference type="InterPro" id="IPR035992">
    <property type="entry name" value="Ricin_B-like_lectins"/>
</dbReference>
<organism evidence="2 3">
    <name type="scientific">Saprolegnia diclina (strain VS20)</name>
    <dbReference type="NCBI Taxonomy" id="1156394"/>
    <lineage>
        <taxon>Eukaryota</taxon>
        <taxon>Sar</taxon>
        <taxon>Stramenopiles</taxon>
        <taxon>Oomycota</taxon>
        <taxon>Saprolegniomycetes</taxon>
        <taxon>Saprolegniales</taxon>
        <taxon>Saprolegniaceae</taxon>
        <taxon>Saprolegnia</taxon>
    </lineage>
</organism>
<evidence type="ECO:0000259" key="1">
    <source>
        <dbReference type="SMART" id="SM00454"/>
    </source>
</evidence>
<evidence type="ECO:0000313" key="3">
    <source>
        <dbReference type="Proteomes" id="UP000030762"/>
    </source>
</evidence>
<dbReference type="Gene3D" id="1.10.150.50">
    <property type="entry name" value="Transcription Factor, Ets-1"/>
    <property type="match status" value="1"/>
</dbReference>
<protein>
    <recommendedName>
        <fullName evidence="1">SAM domain-containing protein</fullName>
    </recommendedName>
</protein>
<dbReference type="SMART" id="SM00454">
    <property type="entry name" value="SAM"/>
    <property type="match status" value="1"/>
</dbReference>
<dbReference type="InterPro" id="IPR013761">
    <property type="entry name" value="SAM/pointed_sf"/>
</dbReference>
<keyword evidence="3" id="KW-1185">Reference proteome</keyword>
<reference evidence="2 3" key="1">
    <citation type="submission" date="2012-04" db="EMBL/GenBank/DDBJ databases">
        <title>The Genome Sequence of Saprolegnia declina VS20.</title>
        <authorList>
            <consortium name="The Broad Institute Genome Sequencing Platform"/>
            <person name="Russ C."/>
            <person name="Nusbaum C."/>
            <person name="Tyler B."/>
            <person name="van West P."/>
            <person name="Dieguez-Uribeondo J."/>
            <person name="de Bruijn I."/>
            <person name="Tripathy S."/>
            <person name="Jiang R."/>
            <person name="Young S.K."/>
            <person name="Zeng Q."/>
            <person name="Gargeya S."/>
            <person name="Fitzgerald M."/>
            <person name="Haas B."/>
            <person name="Abouelleil A."/>
            <person name="Alvarado L."/>
            <person name="Arachchi H.M."/>
            <person name="Berlin A."/>
            <person name="Chapman S.B."/>
            <person name="Goldberg J."/>
            <person name="Griggs A."/>
            <person name="Gujja S."/>
            <person name="Hansen M."/>
            <person name="Howarth C."/>
            <person name="Imamovic A."/>
            <person name="Larimer J."/>
            <person name="McCowen C."/>
            <person name="Montmayeur A."/>
            <person name="Murphy C."/>
            <person name="Neiman D."/>
            <person name="Pearson M."/>
            <person name="Priest M."/>
            <person name="Roberts A."/>
            <person name="Saif S."/>
            <person name="Shea T."/>
            <person name="Sisk P."/>
            <person name="Sykes S."/>
            <person name="Wortman J."/>
            <person name="Nusbaum C."/>
            <person name="Birren B."/>
        </authorList>
    </citation>
    <scope>NUCLEOTIDE SEQUENCE [LARGE SCALE GENOMIC DNA]</scope>
    <source>
        <strain evidence="2 3">VS20</strain>
    </source>
</reference>
<dbReference type="Gene3D" id="2.80.10.50">
    <property type="match status" value="1"/>
</dbReference>
<feature type="domain" description="SAM" evidence="1">
    <location>
        <begin position="20"/>
        <end position="87"/>
    </location>
</feature>
<dbReference type="SUPFAM" id="SSF47769">
    <property type="entry name" value="SAM/Pointed domain"/>
    <property type="match status" value="1"/>
</dbReference>
<gene>
    <name evidence="2" type="ORF">SDRG_02261</name>
</gene>
<dbReference type="RefSeq" id="XP_008606059.1">
    <property type="nucleotide sequence ID" value="XM_008607837.1"/>
</dbReference>
<proteinExistence type="predicted"/>
<dbReference type="GeneID" id="19942988"/>
<dbReference type="CDD" id="cd09487">
    <property type="entry name" value="SAM_superfamily"/>
    <property type="match status" value="1"/>
</dbReference>
<accession>T0R1Z8</accession>
<evidence type="ECO:0000313" key="2">
    <source>
        <dbReference type="EMBL" id="EQC40360.1"/>
    </source>
</evidence>
<dbReference type="InterPro" id="IPR001660">
    <property type="entry name" value="SAM"/>
</dbReference>
<dbReference type="EMBL" id="JH767136">
    <property type="protein sequence ID" value="EQC40360.1"/>
    <property type="molecule type" value="Genomic_DNA"/>
</dbReference>
<sequence length="255" mass="29242">MSSKVPVAYAVVDAGTTVPLASLSALQVYQLLSALKCSAYKWLFLRQEIDGHALAHCRCVEDLQEIGIDIAIKARSLYHAIEQCRQHALIYDNGVPTHIFDDEPRPRRAFRFQSVKYPSMCLQLDHDDGRDGDKCVIRQTSKSKRNPAQAWVLDGHFIRSAVDSTKGINLCEHGPTFNGDVCLLWELMHHSWLNQEWDYDGTLIRSMKDPTKCIHVKSGDETICHLWDIIVDQPCPAQEWRLVFDMYLEDEDELW</sequence>
<dbReference type="VEuPathDB" id="FungiDB:SDRG_02261"/>
<dbReference type="InParanoid" id="T0R1Z8"/>
<dbReference type="Pfam" id="PF00536">
    <property type="entry name" value="SAM_1"/>
    <property type="match status" value="1"/>
</dbReference>
<dbReference type="Proteomes" id="UP000030762">
    <property type="component" value="Unassembled WGS sequence"/>
</dbReference>
<dbReference type="AlphaFoldDB" id="T0R1Z8"/>